<dbReference type="RefSeq" id="WP_208843117.1">
    <property type="nucleotide sequence ID" value="NZ_CP072133.1"/>
</dbReference>
<dbReference type="Proteomes" id="UP000664904">
    <property type="component" value="Chromosome"/>
</dbReference>
<protein>
    <recommendedName>
        <fullName evidence="3">tRNA 2-thiouridine synthesizing protein B</fullName>
    </recommendedName>
</protein>
<evidence type="ECO:0000313" key="2">
    <source>
        <dbReference type="Proteomes" id="UP000664904"/>
    </source>
</evidence>
<dbReference type="Gene3D" id="3.40.1260.10">
    <property type="entry name" value="DsrEFH-like"/>
    <property type="match status" value="1"/>
</dbReference>
<gene>
    <name evidence="1" type="ORF">J5O05_00380</name>
</gene>
<dbReference type="SUPFAM" id="SSF75169">
    <property type="entry name" value="DsrEFH-like"/>
    <property type="match status" value="1"/>
</dbReference>
<dbReference type="GO" id="GO:0005737">
    <property type="term" value="C:cytoplasm"/>
    <property type="evidence" value="ECO:0007669"/>
    <property type="project" value="InterPro"/>
</dbReference>
<evidence type="ECO:0008006" key="3">
    <source>
        <dbReference type="Google" id="ProtNLM"/>
    </source>
</evidence>
<proteinExistence type="predicted"/>
<dbReference type="EMBL" id="CP072133">
    <property type="protein sequence ID" value="QTH71491.1"/>
    <property type="molecule type" value="Genomic_DNA"/>
</dbReference>
<dbReference type="GO" id="GO:0002143">
    <property type="term" value="P:tRNA wobble position uridine thiolation"/>
    <property type="evidence" value="ECO:0007669"/>
    <property type="project" value="InterPro"/>
</dbReference>
<organism evidence="1 2">
    <name type="scientific">Pseudoalteromonas xiamenensis</name>
    <dbReference type="NCBI Taxonomy" id="882626"/>
    <lineage>
        <taxon>Bacteria</taxon>
        <taxon>Pseudomonadati</taxon>
        <taxon>Pseudomonadota</taxon>
        <taxon>Gammaproteobacteria</taxon>
        <taxon>Alteromonadales</taxon>
        <taxon>Pseudoalteromonadaceae</taxon>
        <taxon>Pseudoalteromonas</taxon>
    </lineage>
</organism>
<dbReference type="KEGG" id="pxi:J5O05_00380"/>
<keyword evidence="2" id="KW-1185">Reference proteome</keyword>
<name>A0A975DGL8_9GAMM</name>
<evidence type="ECO:0000313" key="1">
    <source>
        <dbReference type="EMBL" id="QTH71491.1"/>
    </source>
</evidence>
<reference evidence="1" key="1">
    <citation type="submission" date="2021-03" db="EMBL/GenBank/DDBJ databases">
        <title>Complete Genome of Pseudoalteromonas xiamenensis STKMTI.2, a new potential marine bacterium producing anti-Vibrio compounds.</title>
        <authorList>
            <person name="Handayani D.P."/>
            <person name="Isnansetyo A."/>
            <person name="Istiqomah I."/>
            <person name="Jumina J."/>
        </authorList>
    </citation>
    <scope>NUCLEOTIDE SEQUENCE</scope>
    <source>
        <strain evidence="1">STKMTI.2</strain>
    </source>
</reference>
<dbReference type="InterPro" id="IPR027396">
    <property type="entry name" value="DsrEFH-like"/>
</dbReference>
<accession>A0A975DGL8</accession>
<dbReference type="InterPro" id="IPR007215">
    <property type="entry name" value="Sulphur_relay_TusB/DsrH"/>
</dbReference>
<dbReference type="AlphaFoldDB" id="A0A975DGL8"/>
<sequence>MMNTLYIFTSAELKSHQLAMLTENDSVLLTQDASYCVSRFVDLKGDKYLLDSCAQARDVKAPAPFKMVTDEEFVALVLSHKTNITW</sequence>
<dbReference type="Pfam" id="PF04077">
    <property type="entry name" value="DsrH"/>
    <property type="match status" value="1"/>
</dbReference>